<comment type="caution">
    <text evidence="2">The sequence shown here is derived from an EMBL/GenBank/DDBJ whole genome shotgun (WGS) entry which is preliminary data.</text>
</comment>
<evidence type="ECO:0000313" key="3">
    <source>
        <dbReference type="Proteomes" id="UP000632377"/>
    </source>
</evidence>
<protein>
    <submittedName>
        <fullName evidence="2">Glycosyltransferase family 4 protein</fullName>
    </submittedName>
</protein>
<keyword evidence="3" id="KW-1185">Reference proteome</keyword>
<dbReference type="Pfam" id="PF00534">
    <property type="entry name" value="Glycos_transf_1"/>
    <property type="match status" value="1"/>
</dbReference>
<proteinExistence type="predicted"/>
<name>A0ABS1TFH1_9CLOT</name>
<dbReference type="EMBL" id="JAESWC010000018">
    <property type="protein sequence ID" value="MBL4938117.1"/>
    <property type="molecule type" value="Genomic_DNA"/>
</dbReference>
<dbReference type="SUPFAM" id="SSF53756">
    <property type="entry name" value="UDP-Glycosyltransferase/glycogen phosphorylase"/>
    <property type="match status" value="1"/>
</dbReference>
<evidence type="ECO:0000259" key="1">
    <source>
        <dbReference type="Pfam" id="PF00534"/>
    </source>
</evidence>
<dbReference type="PANTHER" id="PTHR12526">
    <property type="entry name" value="GLYCOSYLTRANSFERASE"/>
    <property type="match status" value="1"/>
</dbReference>
<dbReference type="InterPro" id="IPR001296">
    <property type="entry name" value="Glyco_trans_1"/>
</dbReference>
<dbReference type="Gene3D" id="3.40.50.2000">
    <property type="entry name" value="Glycogen Phosphorylase B"/>
    <property type="match status" value="2"/>
</dbReference>
<dbReference type="Proteomes" id="UP000632377">
    <property type="component" value="Unassembled WGS sequence"/>
</dbReference>
<gene>
    <name evidence="2" type="ORF">JK636_20600</name>
</gene>
<accession>A0ABS1TFH1</accession>
<evidence type="ECO:0000313" key="2">
    <source>
        <dbReference type="EMBL" id="MBL4938117.1"/>
    </source>
</evidence>
<organism evidence="2 3">
    <name type="scientific">Clostridium rhizosphaerae</name>
    <dbReference type="NCBI Taxonomy" id="2803861"/>
    <lineage>
        <taxon>Bacteria</taxon>
        <taxon>Bacillati</taxon>
        <taxon>Bacillota</taxon>
        <taxon>Clostridia</taxon>
        <taxon>Eubacteriales</taxon>
        <taxon>Clostridiaceae</taxon>
        <taxon>Clostridium</taxon>
    </lineage>
</organism>
<reference evidence="2 3" key="1">
    <citation type="submission" date="2021-01" db="EMBL/GenBank/DDBJ databases">
        <title>Genome public.</title>
        <authorList>
            <person name="Liu C."/>
            <person name="Sun Q."/>
        </authorList>
    </citation>
    <scope>NUCLEOTIDE SEQUENCE [LARGE SCALE GENOMIC DNA]</scope>
    <source>
        <strain evidence="2 3">YIM B02515</strain>
    </source>
</reference>
<dbReference type="CDD" id="cd03801">
    <property type="entry name" value="GT4_PimA-like"/>
    <property type="match status" value="1"/>
</dbReference>
<feature type="domain" description="Glycosyl transferase family 1" evidence="1">
    <location>
        <begin position="182"/>
        <end position="340"/>
    </location>
</feature>
<sequence length="374" mass="43296">MRYCVLYPQAENVHLIKDVGMIAYKLFKAYDYDASVACYENGSYDYLKKEVKGLKLNFIKRRYNNDILDGISYIKRNAKSIDVLQLFHVTLRTVFYTLIYKFFNPKGKIFVKLDCTNRLIDVIKSLNGIKYKMLNAFLNKVDIIGVEQETLYEQLRNILSEQSKKLLIIPNGIDFQGADKYNSLNFKDKENIILHVGRIGSPEKATDILLNAVKNIKDIENSGWKINIVGPIEEKFKEYIDDFFEKNAHLKGVVEFKGAVYDREQLFEEYKKAKIFCLSSNYESFGIALIEAASFGDVIVSTDVGIAKELVRSNNGIIVDVQDEEMFSKSIEKLMYCDDLYELSALTEKICREKYDWNNIIEVLHQRILNINRG</sequence>